<dbReference type="Proteomes" id="UP000298285">
    <property type="component" value="Unassembled WGS sequence"/>
</dbReference>
<name>A0A4Y9IIH5_9BACT</name>
<sequence length="179" mass="19259">MPESRSLAVDMKYVGAGTPGDGVPAAAYTQYPTIHEGSVVFNFADGSQVQFKAMGQREPWALVNRVTDISSVEFAIPSPTAQEQKDFMGGTVTGDKWEAPIDAPNITKSIKMQTADYEGKYTEYVIPKASIFARLSQAPGEEATDLMLVRATIIAPVTAAGVRKTSFTREVKPVTPPEG</sequence>
<dbReference type="RefSeq" id="WP_135107238.1">
    <property type="nucleotide sequence ID" value="NZ_JADGKW010000007.1"/>
</dbReference>
<evidence type="ECO:0008006" key="3">
    <source>
        <dbReference type="Google" id="ProtNLM"/>
    </source>
</evidence>
<organism evidence="1 2">
    <name type="scientific">Dysgonomonas mossii</name>
    <dbReference type="NCBI Taxonomy" id="163665"/>
    <lineage>
        <taxon>Bacteria</taxon>
        <taxon>Pseudomonadati</taxon>
        <taxon>Bacteroidota</taxon>
        <taxon>Bacteroidia</taxon>
        <taxon>Bacteroidales</taxon>
        <taxon>Dysgonomonadaceae</taxon>
        <taxon>Dysgonomonas</taxon>
    </lineage>
</organism>
<reference evidence="1 2" key="1">
    <citation type="submission" date="2019-03" db="EMBL/GenBank/DDBJ databases">
        <title>Diversity of the mouse oral microbiome.</title>
        <authorList>
            <person name="Joseph S."/>
            <person name="Aduse-Opoku J."/>
            <person name="Curtis M."/>
            <person name="Wade W."/>
            <person name="Hashim A."/>
        </authorList>
    </citation>
    <scope>NUCLEOTIDE SEQUENCE [LARGE SCALE GENOMIC DNA]</scope>
    <source>
        <strain evidence="1 2">P11</strain>
    </source>
</reference>
<dbReference type="OrthoDB" id="1048710at2"/>
<gene>
    <name evidence="1" type="ORF">E4T88_16105</name>
</gene>
<protein>
    <recommendedName>
        <fullName evidence="3">Phage tail protein</fullName>
    </recommendedName>
</protein>
<accession>A0A4Y9IIH5</accession>
<proteinExistence type="predicted"/>
<evidence type="ECO:0000313" key="2">
    <source>
        <dbReference type="Proteomes" id="UP000298285"/>
    </source>
</evidence>
<dbReference type="EMBL" id="SPPK01000007">
    <property type="protein sequence ID" value="TFU86971.1"/>
    <property type="molecule type" value="Genomic_DNA"/>
</dbReference>
<dbReference type="AlphaFoldDB" id="A0A4Y9IIH5"/>
<comment type="caution">
    <text evidence="1">The sequence shown here is derived from an EMBL/GenBank/DDBJ whole genome shotgun (WGS) entry which is preliminary data.</text>
</comment>
<evidence type="ECO:0000313" key="1">
    <source>
        <dbReference type="EMBL" id="TFU86971.1"/>
    </source>
</evidence>